<evidence type="ECO:0000259" key="6">
    <source>
        <dbReference type="Pfam" id="PF16875"/>
    </source>
</evidence>
<keyword evidence="4" id="KW-0326">Glycosidase</keyword>
<name>A0A931BBX2_9ACTN</name>
<dbReference type="GO" id="GO:0016052">
    <property type="term" value="P:carbohydrate catabolic process"/>
    <property type="evidence" value="ECO:0007669"/>
    <property type="project" value="InterPro"/>
</dbReference>
<dbReference type="Pfam" id="PF16874">
    <property type="entry name" value="Glyco_hydro_36C"/>
    <property type="match status" value="1"/>
</dbReference>
<dbReference type="FunFam" id="3.20.20.70:FF:000118">
    <property type="entry name" value="Alpha-galactosidase"/>
    <property type="match status" value="1"/>
</dbReference>
<dbReference type="PRINTS" id="PR00743">
    <property type="entry name" value="GLHYDRLASE36"/>
</dbReference>
<evidence type="ECO:0000313" key="7">
    <source>
        <dbReference type="EMBL" id="MBF9072781.1"/>
    </source>
</evidence>
<dbReference type="Gene3D" id="3.20.20.70">
    <property type="entry name" value="Aldolase class I"/>
    <property type="match status" value="1"/>
</dbReference>
<dbReference type="GO" id="GO:0004557">
    <property type="term" value="F:alpha-galactosidase activity"/>
    <property type="evidence" value="ECO:0007669"/>
    <property type="project" value="UniProtKB-EC"/>
</dbReference>
<dbReference type="Gene3D" id="2.60.40.1180">
    <property type="entry name" value="Golgi alpha-mannosidase II"/>
    <property type="match status" value="1"/>
</dbReference>
<evidence type="ECO:0000256" key="2">
    <source>
        <dbReference type="ARBA" id="ARBA00012755"/>
    </source>
</evidence>
<dbReference type="EMBL" id="JADPRT010000018">
    <property type="protein sequence ID" value="MBF9072781.1"/>
    <property type="molecule type" value="Genomic_DNA"/>
</dbReference>
<dbReference type="InterPro" id="IPR013780">
    <property type="entry name" value="Glyco_hydro_b"/>
</dbReference>
<dbReference type="InterPro" id="IPR013785">
    <property type="entry name" value="Aldolase_TIM"/>
</dbReference>
<dbReference type="InterPro" id="IPR031704">
    <property type="entry name" value="Glyco_hydro_36_N"/>
</dbReference>
<dbReference type="SUPFAM" id="SSF51445">
    <property type="entry name" value="(Trans)glycosidases"/>
    <property type="match status" value="1"/>
</dbReference>
<gene>
    <name evidence="7" type="ORF">I2501_32675</name>
</gene>
<evidence type="ECO:0000313" key="8">
    <source>
        <dbReference type="Proteomes" id="UP000657385"/>
    </source>
</evidence>
<feature type="domain" description="Glycosyl hydrolase family 36 N-terminal" evidence="6">
    <location>
        <begin position="26"/>
        <end position="257"/>
    </location>
</feature>
<dbReference type="CDD" id="cd14791">
    <property type="entry name" value="GH36"/>
    <property type="match status" value="1"/>
</dbReference>
<dbReference type="EC" id="3.2.1.22" evidence="2"/>
<dbReference type="Gene3D" id="2.70.98.60">
    <property type="entry name" value="alpha-galactosidase from lactobacil brevis"/>
    <property type="match status" value="1"/>
</dbReference>
<evidence type="ECO:0000256" key="1">
    <source>
        <dbReference type="ARBA" id="ARBA00001255"/>
    </source>
</evidence>
<evidence type="ECO:0000256" key="4">
    <source>
        <dbReference type="ARBA" id="ARBA00023295"/>
    </source>
</evidence>
<dbReference type="PANTHER" id="PTHR43053">
    <property type="entry name" value="GLYCOSIDASE FAMILY 31"/>
    <property type="match status" value="1"/>
</dbReference>
<organism evidence="7 8">
    <name type="scientific">Streptacidiphilus fuscans</name>
    <dbReference type="NCBI Taxonomy" id="2789292"/>
    <lineage>
        <taxon>Bacteria</taxon>
        <taxon>Bacillati</taxon>
        <taxon>Actinomycetota</taxon>
        <taxon>Actinomycetes</taxon>
        <taxon>Kitasatosporales</taxon>
        <taxon>Streptomycetaceae</taxon>
        <taxon>Streptacidiphilus</taxon>
    </lineage>
</organism>
<feature type="domain" description="Glycosyl hydrolase family 36 C-terminal" evidence="5">
    <location>
        <begin position="616"/>
        <end position="695"/>
    </location>
</feature>
<dbReference type="InterPro" id="IPR002252">
    <property type="entry name" value="Glyco_hydro_36"/>
</dbReference>
<proteinExistence type="predicted"/>
<comment type="caution">
    <text evidence="7">The sequence shown here is derived from an EMBL/GenBank/DDBJ whole genome shotgun (WGS) entry which is preliminary data.</text>
</comment>
<dbReference type="Pfam" id="PF02065">
    <property type="entry name" value="Melibiase"/>
    <property type="match status" value="1"/>
</dbReference>
<dbReference type="Proteomes" id="UP000657385">
    <property type="component" value="Unassembled WGS sequence"/>
</dbReference>
<dbReference type="RefSeq" id="WP_196197935.1">
    <property type="nucleotide sequence ID" value="NZ_JADPRT010000018.1"/>
</dbReference>
<accession>A0A931BBX2</accession>
<comment type="catalytic activity">
    <reaction evidence="1">
        <text>Hydrolysis of terminal, non-reducing alpha-D-galactose residues in alpha-D-galactosides, including galactose oligosaccharides, galactomannans and galactolipids.</text>
        <dbReference type="EC" id="3.2.1.22"/>
    </reaction>
</comment>
<dbReference type="InterPro" id="IPR050985">
    <property type="entry name" value="Alpha-glycosidase_related"/>
</dbReference>
<dbReference type="InterPro" id="IPR017853">
    <property type="entry name" value="GH"/>
</dbReference>
<dbReference type="PANTHER" id="PTHR43053:SF3">
    <property type="entry name" value="ALPHA-GALACTOSIDASE C-RELATED"/>
    <property type="match status" value="1"/>
</dbReference>
<dbReference type="AlphaFoldDB" id="A0A931BBX2"/>
<keyword evidence="8" id="KW-1185">Reference proteome</keyword>
<dbReference type="Pfam" id="PF16875">
    <property type="entry name" value="Glyco_hydro_36N"/>
    <property type="match status" value="1"/>
</dbReference>
<reference evidence="7" key="1">
    <citation type="submission" date="2020-11" db="EMBL/GenBank/DDBJ databases">
        <title>Isolation and identification of active actinomycetes.</title>
        <authorList>
            <person name="Yu B."/>
        </authorList>
    </citation>
    <scope>NUCLEOTIDE SEQUENCE</scope>
    <source>
        <strain evidence="7">NEAU-YB345</strain>
    </source>
</reference>
<dbReference type="InterPro" id="IPR031705">
    <property type="entry name" value="Glyco_hydro_36_C"/>
</dbReference>
<evidence type="ECO:0000256" key="3">
    <source>
        <dbReference type="ARBA" id="ARBA00022801"/>
    </source>
</evidence>
<dbReference type="InterPro" id="IPR038417">
    <property type="entry name" value="Alpga-gal_N_sf"/>
</dbReference>
<sequence>MANRTSIHTLTAAGVALVVVESDTTLPRVLHWGRDLGLTETDAAQACKAAGAGAPAGALPLLPTQADDWSGRPAVLGERAGQWPHLRLRPSRPVVRSEDADGATRLTVEAADTDARITVRTDLRLTAQGVLGVTHTVTNSASSTTPWNLHTLRSVLPVPEEATELLDLTGRWGLERVPQRHAFTHGIHAREGRTGRPGHDAATLLAAGTPGFGFGDGEVWAVHTAWSGDSEHYAERFPDCTGLLAGAELLHPGEISLGPGESYTTPEVFFVHSTHGLDGISDRLHRMLRARPQHPRAPRPVTLNTWEAVYFDHDLDRLKALADRAAQVGAERFVLDDGWFRGRRHDRAGLGDWYVDDKVWPDGLHPLVDHVRGLGMQFGLWVEPEMVNPDSDLARDHPDWLLAAPGRLPHERRNQHVLDLAHPKASAYVLARLEALLDEYPIPYLKWDHNRPLVEAVHEGRAGVHAQTRALYALVDTLKARHPGLEIESCASGGGRVDLGILQRTDRVWASDTNDPLDRQRIQRWTTLLLPPELVGSHVGPTETHVTHRVTRLAFRCATALFAHAGLEWDLTTCTPDELDELKAWTDAYKRLRPLIHSGTVVRTDLPDPTALLHGVVAHDMRSAVYCYAQLDSPVMNAATRVKLPGLDPHTRYRVRLTPELARLRPIPEPLGTTGIEAIGAVLAHLGIGLHRLAPADAVVLEVEEA</sequence>
<protein>
    <recommendedName>
        <fullName evidence="2">alpha-galactosidase</fullName>
        <ecNumber evidence="2">3.2.1.22</ecNumber>
    </recommendedName>
</protein>
<keyword evidence="3" id="KW-0378">Hydrolase</keyword>
<evidence type="ECO:0000259" key="5">
    <source>
        <dbReference type="Pfam" id="PF16874"/>
    </source>
</evidence>